<dbReference type="SMART" id="SM00186">
    <property type="entry name" value="FBG"/>
    <property type="match status" value="1"/>
</dbReference>
<evidence type="ECO:0000256" key="1">
    <source>
        <dbReference type="SAM" id="SignalP"/>
    </source>
</evidence>
<dbReference type="NCBIfam" id="NF040941">
    <property type="entry name" value="GGGWT_bact"/>
    <property type="match status" value="1"/>
</dbReference>
<evidence type="ECO:0000313" key="4">
    <source>
        <dbReference type="WBParaSite" id="PSAMB.scaffold6194size9984.g28052.t1"/>
    </source>
</evidence>
<feature type="domain" description="Fibrinogen C-terminal" evidence="2">
    <location>
        <begin position="56"/>
        <end position="294"/>
    </location>
</feature>
<evidence type="ECO:0000313" key="3">
    <source>
        <dbReference type="Proteomes" id="UP000887566"/>
    </source>
</evidence>
<dbReference type="GO" id="GO:0005615">
    <property type="term" value="C:extracellular space"/>
    <property type="evidence" value="ECO:0007669"/>
    <property type="project" value="TreeGrafter"/>
</dbReference>
<dbReference type="PROSITE" id="PS51406">
    <property type="entry name" value="FIBRINOGEN_C_2"/>
    <property type="match status" value="1"/>
</dbReference>
<dbReference type="SUPFAM" id="SSF56496">
    <property type="entry name" value="Fibrinogen C-terminal domain-like"/>
    <property type="match status" value="1"/>
</dbReference>
<dbReference type="Pfam" id="PF00147">
    <property type="entry name" value="Fibrinogen_C"/>
    <property type="match status" value="1"/>
</dbReference>
<dbReference type="InterPro" id="IPR014716">
    <property type="entry name" value="Fibrinogen_a/b/g_C_1"/>
</dbReference>
<feature type="signal peptide" evidence="1">
    <location>
        <begin position="1"/>
        <end position="21"/>
    </location>
</feature>
<dbReference type="AlphaFoldDB" id="A0A914X3J2"/>
<reference evidence="4" key="1">
    <citation type="submission" date="2022-11" db="UniProtKB">
        <authorList>
            <consortium name="WormBaseParasite"/>
        </authorList>
    </citation>
    <scope>IDENTIFICATION</scope>
</reference>
<dbReference type="Gene3D" id="3.90.215.10">
    <property type="entry name" value="Gamma Fibrinogen, chain A, domain 1"/>
    <property type="match status" value="1"/>
</dbReference>
<dbReference type="InterPro" id="IPR002181">
    <property type="entry name" value="Fibrinogen_a/b/g_C_dom"/>
</dbReference>
<dbReference type="PANTHER" id="PTHR19143">
    <property type="entry name" value="FIBRINOGEN/TENASCIN/ANGIOPOEITIN"/>
    <property type="match status" value="1"/>
</dbReference>
<organism evidence="3 4">
    <name type="scientific">Plectus sambesii</name>
    <dbReference type="NCBI Taxonomy" id="2011161"/>
    <lineage>
        <taxon>Eukaryota</taxon>
        <taxon>Metazoa</taxon>
        <taxon>Ecdysozoa</taxon>
        <taxon>Nematoda</taxon>
        <taxon>Chromadorea</taxon>
        <taxon>Plectida</taxon>
        <taxon>Plectina</taxon>
        <taxon>Plectoidea</taxon>
        <taxon>Plectidae</taxon>
        <taxon>Plectus</taxon>
    </lineage>
</organism>
<dbReference type="CDD" id="cd00087">
    <property type="entry name" value="FReD"/>
    <property type="match status" value="1"/>
</dbReference>
<dbReference type="InterPro" id="IPR036056">
    <property type="entry name" value="Fibrinogen-like_C"/>
</dbReference>
<feature type="chain" id="PRO_5036964507" evidence="1">
    <location>
        <begin position="22"/>
        <end position="334"/>
    </location>
</feature>
<dbReference type="InterPro" id="IPR050373">
    <property type="entry name" value="Fibrinogen_C-term_domain"/>
</dbReference>
<accession>A0A914X3J2</accession>
<evidence type="ECO:0000259" key="2">
    <source>
        <dbReference type="PROSITE" id="PS51406"/>
    </source>
</evidence>
<dbReference type="WBParaSite" id="PSAMB.scaffold6194size9984.g28052.t1">
    <property type="protein sequence ID" value="PSAMB.scaffold6194size9984.g28052.t1"/>
    <property type="gene ID" value="PSAMB.scaffold6194size9984.g28052"/>
</dbReference>
<protein>
    <submittedName>
        <fullName evidence="4">Fibrinogen C-terminal domain-containing protein</fullName>
    </submittedName>
</protein>
<keyword evidence="1" id="KW-0732">Signal</keyword>
<proteinExistence type="predicted"/>
<name>A0A914X3J2_9BILA</name>
<keyword evidence="3" id="KW-1185">Reference proteome</keyword>
<dbReference type="Proteomes" id="UP000887566">
    <property type="component" value="Unplaced"/>
</dbReference>
<sequence>MITSSALSASLLFLLIRLTAAIDPSKPHPFPLINSPNDGNISDIPDRPVDLTGDPTSAGLAPRDCSEILDDYDKGLRPEAPPSGTYRIFPVGCAGCYFNVYCDMQTEGGGWTIIERRTGGDIDFYRGWDFYKMGFGRITGDHFLGFERIRMLTEQKMMELQIWMRDIGELETIAGYGHFSVGNSSQGYALRVESYYGDAGDYLTASNNGRFSTFDRDNDGVVSQNCAKYFHGAWWFGSTPGAVNCGSQSNLHGFYYLGRKELPNFAGPGMSWRPVPGPGGPAVKEVVWKVRPMGYTGSLHDPRGFAASVPPPPATFNNNGIAPGPVPAVPTRLH</sequence>